<keyword evidence="3" id="KW-1185">Reference proteome</keyword>
<accession>A0ABN3W1A8</accession>
<evidence type="ECO:0000313" key="2">
    <source>
        <dbReference type="EMBL" id="GAA2881417.1"/>
    </source>
</evidence>
<name>A0ABN3W1A8_9ACTN</name>
<proteinExistence type="predicted"/>
<comment type="caution">
    <text evidence="2">The sequence shown here is derived from an EMBL/GenBank/DDBJ whole genome shotgun (WGS) entry which is preliminary data.</text>
</comment>
<dbReference type="Proteomes" id="UP001500831">
    <property type="component" value="Unassembled WGS sequence"/>
</dbReference>
<organism evidence="2 3">
    <name type="scientific">Streptosporangium fragile</name>
    <dbReference type="NCBI Taxonomy" id="46186"/>
    <lineage>
        <taxon>Bacteria</taxon>
        <taxon>Bacillati</taxon>
        <taxon>Actinomycetota</taxon>
        <taxon>Actinomycetes</taxon>
        <taxon>Streptosporangiales</taxon>
        <taxon>Streptosporangiaceae</taxon>
        <taxon>Streptosporangium</taxon>
    </lineage>
</organism>
<feature type="region of interest" description="Disordered" evidence="1">
    <location>
        <begin position="1"/>
        <end position="33"/>
    </location>
</feature>
<evidence type="ECO:0000313" key="3">
    <source>
        <dbReference type="Proteomes" id="UP001500831"/>
    </source>
</evidence>
<gene>
    <name evidence="2" type="ORF">GCM10010517_44330</name>
</gene>
<dbReference type="EMBL" id="BAAAVI010000032">
    <property type="protein sequence ID" value="GAA2881417.1"/>
    <property type="molecule type" value="Genomic_DNA"/>
</dbReference>
<evidence type="ECO:0000256" key="1">
    <source>
        <dbReference type="SAM" id="MobiDB-lite"/>
    </source>
</evidence>
<reference evidence="2 3" key="1">
    <citation type="journal article" date="2019" name="Int. J. Syst. Evol. Microbiol.">
        <title>The Global Catalogue of Microorganisms (GCM) 10K type strain sequencing project: providing services to taxonomists for standard genome sequencing and annotation.</title>
        <authorList>
            <consortium name="The Broad Institute Genomics Platform"/>
            <consortium name="The Broad Institute Genome Sequencing Center for Infectious Disease"/>
            <person name="Wu L."/>
            <person name="Ma J."/>
        </authorList>
    </citation>
    <scope>NUCLEOTIDE SEQUENCE [LARGE SCALE GENOMIC DNA]</scope>
    <source>
        <strain evidence="2 3">JCM 6242</strain>
    </source>
</reference>
<sequence length="78" mass="8825">MTVDDRGAQDYGYPCRRLRKSTPQSRQTLQNDGTAWRRHAHDLVRHHRVYLVARVLATPLNAPADAYACGLSVLPALR</sequence>
<feature type="compositionally biased region" description="Polar residues" evidence="1">
    <location>
        <begin position="21"/>
        <end position="33"/>
    </location>
</feature>
<protein>
    <submittedName>
        <fullName evidence="2">Uncharacterized protein</fullName>
    </submittedName>
</protein>